<feature type="compositionally biased region" description="Pro residues" evidence="1">
    <location>
        <begin position="809"/>
        <end position="818"/>
    </location>
</feature>
<evidence type="ECO:0000256" key="1">
    <source>
        <dbReference type="SAM" id="MobiDB-lite"/>
    </source>
</evidence>
<feature type="compositionally biased region" description="Basic and acidic residues" evidence="1">
    <location>
        <begin position="144"/>
        <end position="155"/>
    </location>
</feature>
<sequence>MISWMNPQQLQAWSTTRPNQPTGWQGQWPPRAPPGPPPAPHGVDPRRWLGGQWQFNPMFQSVAPSAQATAWAAHPSWGQISYPAGYNPWKKVPKPTTSDYWATKLADNPLGLEGMDICTEEPTFGPPRPQEEAPQTPWVWAPKELSKSPERHERQLNPGAQRGSEEQTRPSAQRTVLSSTRQAANGDTSRAPYNIYSNTNGSSTQNGRTENSTRPGHSEPPVIPQYDPSSQEASQVLGTRRSDEFRHQPHSRDAARERENHHAHTSSTNERRSTDRKSDDRSAFSALQQLQPTFSPKIVRTPNHYVSTTVSSASAAAAAAQANKTPASTTSSTVRTPASVRRPSRDDDETPSPPRPNAYTHGPIYGPATPIRPNMTGSSTSNTPARKLSAPSSVMSTSSSLAPSTPLGDFTEEPDTLLSPLLGTTLSRGSSEGLSRSRTSPNVGSGDPSPSRDVSRSLTYPLISSSSSASRPAAFSPIPEERDRITPSYGSSVSKERTPRPSPQHIASQADRSQGTREKHSPSYTTSHSREHSTSYTPARTRDPSPMLSSTSGSLRDHPSSHHGSSTSPYRYNTDPAPPVRKSSSAESAGRSVTRSHTYPTLDGSSSSYPSRSSHSPMPSPNRTQSRSRHSSPSRGGYSRNPLPHPPELVPLAASLLESMPSSNSAVATAGQSRSRSHSRRPSQSPSSNTTLSRSQTQPTIGSSQSSNYYPTQPVTPTYPTTQGTSPSQPTYSSSAYSSSRPTHHTSSQSSHPSYSSTHATPSSRPSHNHNTSSYASHSRSSSQQPPQTAYSSASQAASASLRARESSPNPPPPPPPEPPRRVRYGYWNRRGDHLLIRNSSRNSSPRDSEMYIVYAPRALANPPELNDYPAATEGFRNHEGKQVKYDPNIAELYESLPHHGEEPVRPYESFVQYI</sequence>
<feature type="compositionally biased region" description="Polar residues" evidence="1">
    <location>
        <begin position="169"/>
        <end position="188"/>
    </location>
</feature>
<dbReference type="Proteomes" id="UP001385951">
    <property type="component" value="Unassembled WGS sequence"/>
</dbReference>
<gene>
    <name evidence="2" type="ORF">QCA50_013823</name>
</gene>
<feature type="compositionally biased region" description="Polar residues" evidence="1">
    <location>
        <begin position="227"/>
        <end position="237"/>
    </location>
</feature>
<feature type="compositionally biased region" description="Low complexity" evidence="1">
    <location>
        <begin position="605"/>
        <end position="617"/>
    </location>
</feature>
<feature type="compositionally biased region" description="Polar residues" evidence="1">
    <location>
        <begin position="1"/>
        <end position="23"/>
    </location>
</feature>
<feature type="compositionally biased region" description="Basic and acidic residues" evidence="1">
    <location>
        <begin position="269"/>
        <end position="282"/>
    </location>
</feature>
<feature type="compositionally biased region" description="Polar residues" evidence="1">
    <location>
        <begin position="195"/>
        <end position="215"/>
    </location>
</feature>
<feature type="compositionally biased region" description="Low complexity" evidence="1">
    <location>
        <begin position="388"/>
        <end position="407"/>
    </location>
</feature>
<evidence type="ECO:0000313" key="3">
    <source>
        <dbReference type="Proteomes" id="UP001385951"/>
    </source>
</evidence>
<feature type="compositionally biased region" description="Low complexity" evidence="1">
    <location>
        <begin position="773"/>
        <end position="802"/>
    </location>
</feature>
<feature type="region of interest" description="Disordered" evidence="1">
    <location>
        <begin position="1"/>
        <end position="46"/>
    </location>
</feature>
<feature type="compositionally biased region" description="Polar residues" evidence="1">
    <location>
        <begin position="660"/>
        <end position="671"/>
    </location>
</feature>
<feature type="compositionally biased region" description="Low complexity" evidence="1">
    <location>
        <begin position="416"/>
        <end position="440"/>
    </location>
</feature>
<feature type="compositionally biased region" description="Low complexity" evidence="1">
    <location>
        <begin position="307"/>
        <end position="329"/>
    </location>
</feature>
<evidence type="ECO:0000313" key="2">
    <source>
        <dbReference type="EMBL" id="KAK7683150.1"/>
    </source>
</evidence>
<feature type="compositionally biased region" description="Polar residues" evidence="1">
    <location>
        <begin position="375"/>
        <end position="384"/>
    </location>
</feature>
<feature type="compositionally biased region" description="Low complexity" evidence="1">
    <location>
        <begin position="456"/>
        <end position="478"/>
    </location>
</feature>
<feature type="compositionally biased region" description="Low complexity" evidence="1">
    <location>
        <begin position="709"/>
        <end position="764"/>
    </location>
</feature>
<name>A0AAW0FW73_9APHY</name>
<proteinExistence type="predicted"/>
<feature type="compositionally biased region" description="Polar residues" evidence="1">
    <location>
        <begin position="582"/>
        <end position="599"/>
    </location>
</feature>
<feature type="compositionally biased region" description="Polar residues" evidence="1">
    <location>
        <begin position="285"/>
        <end position="294"/>
    </location>
</feature>
<comment type="caution">
    <text evidence="2">The sequence shown here is derived from an EMBL/GenBank/DDBJ whole genome shotgun (WGS) entry which is preliminary data.</text>
</comment>
<feature type="compositionally biased region" description="Pro residues" evidence="1">
    <location>
        <begin position="30"/>
        <end position="40"/>
    </location>
</feature>
<organism evidence="2 3">
    <name type="scientific">Cerrena zonata</name>
    <dbReference type="NCBI Taxonomy" id="2478898"/>
    <lineage>
        <taxon>Eukaryota</taxon>
        <taxon>Fungi</taxon>
        <taxon>Dikarya</taxon>
        <taxon>Basidiomycota</taxon>
        <taxon>Agaricomycotina</taxon>
        <taxon>Agaricomycetes</taxon>
        <taxon>Polyporales</taxon>
        <taxon>Cerrenaceae</taxon>
        <taxon>Cerrena</taxon>
    </lineage>
</organism>
<accession>A0AAW0FW73</accession>
<feature type="compositionally biased region" description="Basic and acidic residues" evidence="1">
    <location>
        <begin position="240"/>
        <end position="262"/>
    </location>
</feature>
<feature type="compositionally biased region" description="Polar residues" evidence="1">
    <location>
        <begin position="689"/>
        <end position="708"/>
    </location>
</feature>
<reference evidence="2 3" key="1">
    <citation type="submission" date="2022-09" db="EMBL/GenBank/DDBJ databases">
        <authorList>
            <person name="Palmer J.M."/>
        </authorList>
    </citation>
    <scope>NUCLEOTIDE SEQUENCE [LARGE SCALE GENOMIC DNA]</scope>
    <source>
        <strain evidence="2 3">DSM 7382</strain>
    </source>
</reference>
<keyword evidence="3" id="KW-1185">Reference proteome</keyword>
<feature type="region of interest" description="Disordered" evidence="1">
    <location>
        <begin position="118"/>
        <end position="825"/>
    </location>
</feature>
<protein>
    <submittedName>
        <fullName evidence="2">Uncharacterized protein</fullName>
    </submittedName>
</protein>
<dbReference type="AlphaFoldDB" id="A0AAW0FW73"/>
<dbReference type="EMBL" id="JASBNA010000032">
    <property type="protein sequence ID" value="KAK7683150.1"/>
    <property type="molecule type" value="Genomic_DNA"/>
</dbReference>